<dbReference type="SUPFAM" id="SSF81901">
    <property type="entry name" value="HCP-like"/>
    <property type="match status" value="1"/>
</dbReference>
<evidence type="ECO:0000256" key="1">
    <source>
        <dbReference type="SAM" id="SignalP"/>
    </source>
</evidence>
<evidence type="ECO:0000313" key="3">
    <source>
        <dbReference type="Proteomes" id="UP001595796"/>
    </source>
</evidence>
<name>A0ABV9Z299_9HYPH</name>
<proteinExistence type="predicted"/>
<feature type="signal peptide" evidence="1">
    <location>
        <begin position="1"/>
        <end position="18"/>
    </location>
</feature>
<dbReference type="Gene3D" id="1.25.40.10">
    <property type="entry name" value="Tetratricopeptide repeat domain"/>
    <property type="match status" value="1"/>
</dbReference>
<dbReference type="PANTHER" id="PTHR43628:SF1">
    <property type="entry name" value="CHITIN SYNTHASE REGULATORY FACTOR 2-RELATED"/>
    <property type="match status" value="1"/>
</dbReference>
<dbReference type="EMBL" id="JBHSJF010000002">
    <property type="protein sequence ID" value="MFC5067001.1"/>
    <property type="molecule type" value="Genomic_DNA"/>
</dbReference>
<comment type="caution">
    <text evidence="2">The sequence shown here is derived from an EMBL/GenBank/DDBJ whole genome shotgun (WGS) entry which is preliminary data.</text>
</comment>
<dbReference type="InterPro" id="IPR011990">
    <property type="entry name" value="TPR-like_helical_dom_sf"/>
</dbReference>
<dbReference type="Proteomes" id="UP001595796">
    <property type="component" value="Unassembled WGS sequence"/>
</dbReference>
<gene>
    <name evidence="2" type="ORF">ACFPFW_03120</name>
</gene>
<accession>A0ABV9Z299</accession>
<sequence>MKQCLPLLALLVAAPVYAAQPELPPIEVPLSTPDQMTGSEEAVPAGDLAFAAFQRGEYMTAMNEALKRVGKKEDPAPAMTLIGVIYENGLGFNKDPAKAVEWYKLGADNGDHNSMVALALLKLEGSGTPKDPKGAADLFQQAADKGDPIAMYNVGLLELQGSVRPYDVKAATANFRKAADAGYADAQYALAMSLRQSNTPEDRKEATRLLGLATNQNHPDAAVEYAIAVFNGDGTEKDESRAAKLFLRAALKGNVIAMNRLARIYSAGRGFDEDRIRAAAWHLVARANGRSDGLLDEELTKLTPEERARADGLATQFRRQLSAALDASAADRQ</sequence>
<dbReference type="RefSeq" id="WP_162799817.1">
    <property type="nucleotide sequence ID" value="NZ_JBHSJF010000002.1"/>
</dbReference>
<dbReference type="InterPro" id="IPR006597">
    <property type="entry name" value="Sel1-like"/>
</dbReference>
<keyword evidence="1" id="KW-0732">Signal</keyword>
<dbReference type="Pfam" id="PF08238">
    <property type="entry name" value="Sel1"/>
    <property type="match status" value="6"/>
</dbReference>
<evidence type="ECO:0000313" key="2">
    <source>
        <dbReference type="EMBL" id="MFC5067001.1"/>
    </source>
</evidence>
<dbReference type="PANTHER" id="PTHR43628">
    <property type="entry name" value="ACTIVATOR OF C KINASE PROTEIN 1-RELATED"/>
    <property type="match status" value="1"/>
</dbReference>
<feature type="chain" id="PRO_5046163800" evidence="1">
    <location>
        <begin position="19"/>
        <end position="333"/>
    </location>
</feature>
<protein>
    <submittedName>
        <fullName evidence="2">Tetratricopeptide repeat protein</fullName>
    </submittedName>
</protein>
<keyword evidence="3" id="KW-1185">Reference proteome</keyword>
<reference evidence="3" key="1">
    <citation type="journal article" date="2019" name="Int. J. Syst. Evol. Microbiol.">
        <title>The Global Catalogue of Microorganisms (GCM) 10K type strain sequencing project: providing services to taxonomists for standard genome sequencing and annotation.</title>
        <authorList>
            <consortium name="The Broad Institute Genomics Platform"/>
            <consortium name="The Broad Institute Genome Sequencing Center for Infectious Disease"/>
            <person name="Wu L."/>
            <person name="Ma J."/>
        </authorList>
    </citation>
    <scope>NUCLEOTIDE SEQUENCE [LARGE SCALE GENOMIC DNA]</scope>
    <source>
        <strain evidence="3">CGMCC 1.16444</strain>
    </source>
</reference>
<dbReference type="SMART" id="SM00671">
    <property type="entry name" value="SEL1"/>
    <property type="match status" value="6"/>
</dbReference>
<organism evidence="2 3">
    <name type="scientific">Flaviflagellibacter deserti</name>
    <dbReference type="NCBI Taxonomy" id="2267266"/>
    <lineage>
        <taxon>Bacteria</taxon>
        <taxon>Pseudomonadati</taxon>
        <taxon>Pseudomonadota</taxon>
        <taxon>Alphaproteobacteria</taxon>
        <taxon>Hyphomicrobiales</taxon>
        <taxon>Flaviflagellibacter</taxon>
    </lineage>
</organism>
<dbReference type="InterPro" id="IPR052945">
    <property type="entry name" value="Mitotic_Regulator"/>
</dbReference>